<dbReference type="EMBL" id="CAMAPE010000045">
    <property type="protein sequence ID" value="CAH9104071.1"/>
    <property type="molecule type" value="Genomic_DNA"/>
</dbReference>
<reference evidence="1" key="1">
    <citation type="submission" date="2022-07" db="EMBL/GenBank/DDBJ databases">
        <authorList>
            <person name="Macas J."/>
            <person name="Novak P."/>
            <person name="Neumann P."/>
        </authorList>
    </citation>
    <scope>NUCLEOTIDE SEQUENCE</scope>
</reference>
<gene>
    <name evidence="1" type="ORF">CEURO_LOCUS16406</name>
</gene>
<dbReference type="Proteomes" id="UP001152484">
    <property type="component" value="Unassembled WGS sequence"/>
</dbReference>
<name>A0A9P0ZIK2_CUSEU</name>
<comment type="caution">
    <text evidence="1">The sequence shown here is derived from an EMBL/GenBank/DDBJ whole genome shotgun (WGS) entry which is preliminary data.</text>
</comment>
<proteinExistence type="predicted"/>
<organism evidence="1 2">
    <name type="scientific">Cuscuta europaea</name>
    <name type="common">European dodder</name>
    <dbReference type="NCBI Taxonomy" id="41803"/>
    <lineage>
        <taxon>Eukaryota</taxon>
        <taxon>Viridiplantae</taxon>
        <taxon>Streptophyta</taxon>
        <taxon>Embryophyta</taxon>
        <taxon>Tracheophyta</taxon>
        <taxon>Spermatophyta</taxon>
        <taxon>Magnoliopsida</taxon>
        <taxon>eudicotyledons</taxon>
        <taxon>Gunneridae</taxon>
        <taxon>Pentapetalae</taxon>
        <taxon>asterids</taxon>
        <taxon>lamiids</taxon>
        <taxon>Solanales</taxon>
        <taxon>Convolvulaceae</taxon>
        <taxon>Cuscuteae</taxon>
        <taxon>Cuscuta</taxon>
        <taxon>Cuscuta subgen. Cuscuta</taxon>
    </lineage>
</organism>
<sequence length="172" mass="18754">MQPSPVQPPVRDGVLVGPWDSLLRITINLPNRPSWCHVPHVIVGGHLAVGDNAGPIHHLDPLQLSPLLSSRQFFLGSSCLGEATLSILAYAGRLAGAWSVFYLKSGTLWLLFPLLYPGRLLLLSRLLFPFYGIIFSSISPETGSFSASTFSHGGVFFKLISQTKVLLNLFSK</sequence>
<dbReference type="AlphaFoldDB" id="A0A9P0ZIK2"/>
<keyword evidence="2" id="KW-1185">Reference proteome</keyword>
<accession>A0A9P0ZIK2</accession>
<evidence type="ECO:0000313" key="1">
    <source>
        <dbReference type="EMBL" id="CAH9104071.1"/>
    </source>
</evidence>
<protein>
    <submittedName>
        <fullName evidence="1">Uncharacterized protein</fullName>
    </submittedName>
</protein>
<evidence type="ECO:0000313" key="2">
    <source>
        <dbReference type="Proteomes" id="UP001152484"/>
    </source>
</evidence>